<gene>
    <name evidence="2" type="ORF">Ae201684_012325</name>
</gene>
<feature type="compositionally biased region" description="Basic and acidic residues" evidence="1">
    <location>
        <begin position="153"/>
        <end position="179"/>
    </location>
</feature>
<dbReference type="VEuPathDB" id="FungiDB:AeMF1_012544"/>
<sequence>MARSHRSVNLERAACLSHCEMSHPRLVVTRQPAVEFYKDEGGRSNYLTVQLAAQWGSREPPPPPRPLPLRVTLLYESGNVVEEQAIFRVVGDAPHALLLRDNSATIYFRLEKVSRRKDGQRFKLRIEVEPSNGVDLAPALTTPICVLSKRKHSSDASKMDTPKSGKTSKEASDSDRHEDDLAKQIHALQLQLTRLTALVESQHALLTQLVHDKQKTADLDTLLKDENASFVSALGRMESHRSAVVDALLKPVETTAYFGADFY</sequence>
<protein>
    <submittedName>
        <fullName evidence="2">Uncharacterized protein</fullName>
    </submittedName>
</protein>
<evidence type="ECO:0000256" key="1">
    <source>
        <dbReference type="SAM" id="MobiDB-lite"/>
    </source>
</evidence>
<evidence type="ECO:0000313" key="2">
    <source>
        <dbReference type="EMBL" id="KAF0730327.1"/>
    </source>
</evidence>
<name>A0A6G0WSC5_9STRA</name>
<dbReference type="Proteomes" id="UP000481153">
    <property type="component" value="Unassembled WGS sequence"/>
</dbReference>
<comment type="caution">
    <text evidence="2">The sequence shown here is derived from an EMBL/GenBank/DDBJ whole genome shotgun (WGS) entry which is preliminary data.</text>
</comment>
<dbReference type="EMBL" id="VJMJ01000155">
    <property type="protein sequence ID" value="KAF0730327.1"/>
    <property type="molecule type" value="Genomic_DNA"/>
</dbReference>
<reference evidence="2 3" key="1">
    <citation type="submission" date="2019-07" db="EMBL/GenBank/DDBJ databases">
        <title>Genomics analysis of Aphanomyces spp. identifies a new class of oomycete effector associated with host adaptation.</title>
        <authorList>
            <person name="Gaulin E."/>
        </authorList>
    </citation>
    <scope>NUCLEOTIDE SEQUENCE [LARGE SCALE GENOMIC DNA]</scope>
    <source>
        <strain evidence="2 3">ATCC 201684</strain>
    </source>
</reference>
<dbReference type="AlphaFoldDB" id="A0A6G0WSC5"/>
<accession>A0A6G0WSC5</accession>
<organism evidence="2 3">
    <name type="scientific">Aphanomyces euteiches</name>
    <dbReference type="NCBI Taxonomy" id="100861"/>
    <lineage>
        <taxon>Eukaryota</taxon>
        <taxon>Sar</taxon>
        <taxon>Stramenopiles</taxon>
        <taxon>Oomycota</taxon>
        <taxon>Saprolegniomycetes</taxon>
        <taxon>Saprolegniales</taxon>
        <taxon>Verrucalvaceae</taxon>
        <taxon>Aphanomyces</taxon>
    </lineage>
</organism>
<keyword evidence="3" id="KW-1185">Reference proteome</keyword>
<evidence type="ECO:0000313" key="3">
    <source>
        <dbReference type="Proteomes" id="UP000481153"/>
    </source>
</evidence>
<proteinExistence type="predicted"/>
<feature type="region of interest" description="Disordered" evidence="1">
    <location>
        <begin position="151"/>
        <end position="179"/>
    </location>
</feature>